<evidence type="ECO:0000256" key="1">
    <source>
        <dbReference type="ARBA" id="ARBA00022443"/>
    </source>
</evidence>
<dbReference type="PRINTS" id="PR00452">
    <property type="entry name" value="SH3DOMAIN"/>
</dbReference>
<dbReference type="CDD" id="cd11765">
    <property type="entry name" value="SH3_Nck_1"/>
    <property type="match status" value="1"/>
</dbReference>
<dbReference type="EMBL" id="LJIG01001547">
    <property type="protein sequence ID" value="KRT85393.1"/>
    <property type="molecule type" value="Genomic_DNA"/>
</dbReference>
<dbReference type="GO" id="GO:0005886">
    <property type="term" value="C:plasma membrane"/>
    <property type="evidence" value="ECO:0007669"/>
    <property type="project" value="TreeGrafter"/>
</dbReference>
<dbReference type="Gene3D" id="2.30.30.40">
    <property type="entry name" value="SH3 Domains"/>
    <property type="match status" value="1"/>
</dbReference>
<proteinExistence type="predicted"/>
<evidence type="ECO:0000256" key="2">
    <source>
        <dbReference type="PROSITE-ProRule" id="PRU00192"/>
    </source>
</evidence>
<dbReference type="OrthoDB" id="26539at2759"/>
<dbReference type="InterPro" id="IPR036028">
    <property type="entry name" value="SH3-like_dom_sf"/>
</dbReference>
<dbReference type="FunFam" id="2.30.30.40:FF:000061">
    <property type="entry name" value="Cytoplasmic protein"/>
    <property type="match status" value="1"/>
</dbReference>
<reference evidence="4 5" key="1">
    <citation type="submission" date="2015-09" db="EMBL/GenBank/DDBJ databases">
        <title>Draft genome of the scarab beetle Oryctes borbonicus.</title>
        <authorList>
            <person name="Meyer J.M."/>
            <person name="Markov G.V."/>
            <person name="Baskaran P."/>
            <person name="Herrmann M."/>
            <person name="Sommer R.J."/>
            <person name="Roedelsperger C."/>
        </authorList>
    </citation>
    <scope>NUCLEOTIDE SEQUENCE [LARGE SCALE GENOMIC DNA]</scope>
    <source>
        <strain evidence="4">OB123</strain>
        <tissue evidence="4">Whole animal</tissue>
    </source>
</reference>
<dbReference type="AlphaFoldDB" id="A0A0T6BDQ3"/>
<keyword evidence="1 2" id="KW-0728">SH3 domain</keyword>
<feature type="domain" description="SH3" evidence="3">
    <location>
        <begin position="43"/>
        <end position="102"/>
    </location>
</feature>
<dbReference type="PANTHER" id="PTHR12287">
    <property type="entry name" value="EPIDERMAL GROWTH FACTOR RECEPTOR KINASE SUBSTRATE EPS8-RELATED PROTEIN"/>
    <property type="match status" value="1"/>
</dbReference>
<dbReference type="SUPFAM" id="SSF50044">
    <property type="entry name" value="SH3-domain"/>
    <property type="match status" value="1"/>
</dbReference>
<dbReference type="GO" id="GO:0035023">
    <property type="term" value="P:regulation of Rho protein signal transduction"/>
    <property type="evidence" value="ECO:0007669"/>
    <property type="project" value="TreeGrafter"/>
</dbReference>
<dbReference type="Pfam" id="PF00018">
    <property type="entry name" value="SH3_1"/>
    <property type="match status" value="1"/>
</dbReference>
<dbReference type="GO" id="GO:0003779">
    <property type="term" value="F:actin binding"/>
    <property type="evidence" value="ECO:0007669"/>
    <property type="project" value="TreeGrafter"/>
</dbReference>
<feature type="non-terminal residue" evidence="4">
    <location>
        <position position="116"/>
    </location>
</feature>
<accession>A0A0T6BDQ3</accession>
<dbReference type="PROSITE" id="PS50002">
    <property type="entry name" value="SH3"/>
    <property type="match status" value="1"/>
</dbReference>
<evidence type="ECO:0000259" key="3">
    <source>
        <dbReference type="PROSITE" id="PS50002"/>
    </source>
</evidence>
<dbReference type="Proteomes" id="UP000051574">
    <property type="component" value="Unassembled WGS sequence"/>
</dbReference>
<name>A0A0T6BDQ3_9SCAR</name>
<gene>
    <name evidence="4" type="ORF">AMK59_814</name>
</gene>
<protein>
    <submittedName>
        <fullName evidence="4">SH3 domain-containing protein</fullName>
    </submittedName>
</protein>
<dbReference type="GO" id="GO:0007266">
    <property type="term" value="P:Rho protein signal transduction"/>
    <property type="evidence" value="ECO:0007669"/>
    <property type="project" value="TreeGrafter"/>
</dbReference>
<dbReference type="InterPro" id="IPR039801">
    <property type="entry name" value="EPS8-like"/>
</dbReference>
<dbReference type="InterPro" id="IPR001452">
    <property type="entry name" value="SH3_domain"/>
</dbReference>
<keyword evidence="5" id="KW-1185">Reference proteome</keyword>
<evidence type="ECO:0000313" key="5">
    <source>
        <dbReference type="Proteomes" id="UP000051574"/>
    </source>
</evidence>
<evidence type="ECO:0000313" key="4">
    <source>
        <dbReference type="EMBL" id="KRT85393.1"/>
    </source>
</evidence>
<organism evidence="4 5">
    <name type="scientific">Oryctes borbonicus</name>
    <dbReference type="NCBI Taxonomy" id="1629725"/>
    <lineage>
        <taxon>Eukaryota</taxon>
        <taxon>Metazoa</taxon>
        <taxon>Ecdysozoa</taxon>
        <taxon>Arthropoda</taxon>
        <taxon>Hexapoda</taxon>
        <taxon>Insecta</taxon>
        <taxon>Pterygota</taxon>
        <taxon>Neoptera</taxon>
        <taxon>Endopterygota</taxon>
        <taxon>Coleoptera</taxon>
        <taxon>Polyphaga</taxon>
        <taxon>Scarabaeiformia</taxon>
        <taxon>Scarabaeidae</taxon>
        <taxon>Dynastinae</taxon>
        <taxon>Oryctes</taxon>
    </lineage>
</organism>
<dbReference type="SMART" id="SM00326">
    <property type="entry name" value="SH3"/>
    <property type="match status" value="1"/>
</dbReference>
<sequence length="116" mass="13369">MLDIKSMRATTETNLIQNKSSYLGKPPPYLMAAPNRHGKISQDDICYVVAKYDYTAQGTQELDLRKNERCILLDDSKHWWRVQNSRNQSGYVPSNYVKKEKPSLFDSIKKKVSVSV</sequence>
<comment type="caution">
    <text evidence="4">The sequence shown here is derived from an EMBL/GenBank/DDBJ whole genome shotgun (WGS) entry which is preliminary data.</text>
</comment>
<dbReference type="PANTHER" id="PTHR12287:SF23">
    <property type="entry name" value="AROUSER, ISOFORM A-RELATED"/>
    <property type="match status" value="1"/>
</dbReference>